<organism evidence="2">
    <name type="scientific">Micromonas pusilla</name>
    <name type="common">Picoplanktonic green alga</name>
    <name type="synonym">Chromulina pusilla</name>
    <dbReference type="NCBI Taxonomy" id="38833"/>
    <lineage>
        <taxon>Eukaryota</taxon>
        <taxon>Viridiplantae</taxon>
        <taxon>Chlorophyta</taxon>
        <taxon>Mamiellophyceae</taxon>
        <taxon>Mamiellales</taxon>
        <taxon>Mamiellaceae</taxon>
        <taxon>Micromonas</taxon>
    </lineage>
</organism>
<gene>
    <name evidence="2" type="ORF">MSP1401_LOCUS7188</name>
</gene>
<protein>
    <submittedName>
        <fullName evidence="2">Uncharacterized protein</fullName>
    </submittedName>
</protein>
<feature type="compositionally biased region" description="Basic and acidic residues" evidence="1">
    <location>
        <begin position="18"/>
        <end position="28"/>
    </location>
</feature>
<reference evidence="2" key="1">
    <citation type="submission" date="2021-01" db="EMBL/GenBank/DDBJ databases">
        <authorList>
            <person name="Corre E."/>
            <person name="Pelletier E."/>
            <person name="Niang G."/>
            <person name="Scheremetjew M."/>
            <person name="Finn R."/>
            <person name="Kale V."/>
            <person name="Holt S."/>
            <person name="Cochrane G."/>
            <person name="Meng A."/>
            <person name="Brown T."/>
            <person name="Cohen L."/>
        </authorList>
    </citation>
    <scope>NUCLEOTIDE SEQUENCE</scope>
    <source>
        <strain evidence="2">CCAC1681</strain>
    </source>
</reference>
<dbReference type="AlphaFoldDB" id="A0A7S0GUZ4"/>
<dbReference type="EMBL" id="HBEN01008658">
    <property type="protein sequence ID" value="CAD8442050.1"/>
    <property type="molecule type" value="Transcribed_RNA"/>
</dbReference>
<accession>A0A7S0GUZ4</accession>
<evidence type="ECO:0000313" key="2">
    <source>
        <dbReference type="EMBL" id="CAD8442050.1"/>
    </source>
</evidence>
<proteinExistence type="predicted"/>
<feature type="region of interest" description="Disordered" evidence="1">
    <location>
        <begin position="1"/>
        <end position="28"/>
    </location>
</feature>
<name>A0A7S0GUZ4_MICPS</name>
<sequence>MVLRGARSDLSARPATSRNDRAPRRTMESVKQFIEASERRSALVARLRGMLEASVPLPPESPATPKSELNFAKGFPEPAEDDEYPAYWESLYKELWNPEPEGDGTETNGAQIFVSLVDQEDPSEHPESLDPSEPAYLYSNWKFILEQLKKGEERTFKIWGSMYGAPNYPGSEDSIPDPLPHLDKAMAEFNNAMIMMTFPDENHYVTHAIRTSTGDGSAFWHFKRALANLEDYGEIGGGASARYAAQKSEMREVVEQRIKMHLESNEVAWQSNAQRARDAADAAAASDATGEELAAVWEDVEECWTIAIAAKNGAKEDGMPWDWDFSGPEGEECEKGIAEAVAKQKAARESAK</sequence>
<evidence type="ECO:0000256" key="1">
    <source>
        <dbReference type="SAM" id="MobiDB-lite"/>
    </source>
</evidence>